<name>A0A7X2T2R3_9FIRM</name>
<evidence type="ECO:0000313" key="2">
    <source>
        <dbReference type="Proteomes" id="UP000470082"/>
    </source>
</evidence>
<organism evidence="1 2">
    <name type="scientific">Floccifex porci</name>
    <dbReference type="NCBI Taxonomy" id="2606629"/>
    <lineage>
        <taxon>Bacteria</taxon>
        <taxon>Bacillati</taxon>
        <taxon>Bacillota</taxon>
        <taxon>Erysipelotrichia</taxon>
        <taxon>Erysipelotrichales</taxon>
        <taxon>Erysipelotrichaceae</taxon>
        <taxon>Floccifex</taxon>
    </lineage>
</organism>
<gene>
    <name evidence="1" type="ORF">FYJ50_00700</name>
</gene>
<reference evidence="1 2" key="1">
    <citation type="submission" date="2019-08" db="EMBL/GenBank/DDBJ databases">
        <title>In-depth cultivation of the pig gut microbiome towards novel bacterial diversity and tailored functional studies.</title>
        <authorList>
            <person name="Wylensek D."/>
            <person name="Hitch T.C.A."/>
            <person name="Clavel T."/>
        </authorList>
    </citation>
    <scope>NUCLEOTIDE SEQUENCE [LARGE SCALE GENOMIC DNA]</scope>
    <source>
        <strain evidence="1 2">LKV-178-WT-2G</strain>
    </source>
</reference>
<comment type="caution">
    <text evidence="1">The sequence shown here is derived from an EMBL/GenBank/DDBJ whole genome shotgun (WGS) entry which is preliminary data.</text>
</comment>
<dbReference type="Proteomes" id="UP000470082">
    <property type="component" value="Unassembled WGS sequence"/>
</dbReference>
<evidence type="ECO:0000313" key="1">
    <source>
        <dbReference type="EMBL" id="MSS00647.1"/>
    </source>
</evidence>
<protein>
    <submittedName>
        <fullName evidence="1">Uncharacterized protein</fullName>
    </submittedName>
</protein>
<dbReference type="AlphaFoldDB" id="A0A7X2T2R3"/>
<accession>A0A7X2T2R3</accession>
<keyword evidence="2" id="KW-1185">Reference proteome</keyword>
<dbReference type="EMBL" id="VUMM01000001">
    <property type="protein sequence ID" value="MSS00647.1"/>
    <property type="molecule type" value="Genomic_DNA"/>
</dbReference>
<proteinExistence type="predicted"/>
<sequence>MKEEDLYTFPYPFSKPKMDLNTRAKIFLPFNALKGFEEKINEINQVDTTKVQLDDNMKEEIQSILTYYSGILSSKPYIHITYLENECYRMDTGLLMDIQPGYILFKNKIIYIKDIYEIN</sequence>
<dbReference type="RefSeq" id="WP_154459121.1">
    <property type="nucleotide sequence ID" value="NZ_VUMM01000001.1"/>
</dbReference>